<feature type="compositionally biased region" description="Basic residues" evidence="1">
    <location>
        <begin position="79"/>
        <end position="88"/>
    </location>
</feature>
<evidence type="ECO:0008006" key="5">
    <source>
        <dbReference type="Google" id="ProtNLM"/>
    </source>
</evidence>
<sequence>MPGQRGPGRGRTAAAAAGGRRRGEPEQFPPLNEDGPPPSYSALDGGGGGGGDGAGELYRPGSFPGCAALQAGGGAAPRRAQRRRQRRRRRRGGWLCSGLCFVVGALLIAALGGSVLCVLRRAAPGPWGGGGRACARVQPAVERSFAVGAGTALRVASGAGVSATHVHLLRHNATDRALRLRAVVEAPPGAGDYWAARVRIDEARDAGGAALAVAVRVARPRWAWPRACVRVSLYVSAPGGAAGAFGPLRVEAAGAGAAWAVDAGALALGDVALALRSGPVQLRGLAVAGALHVATAHGRVSAAHVACGALAVASADAAVALANVTARAGRVDATTANAPISAADVTAAAAVRLRTSNAPLSLRAVAARAVAAETSNAAVRAAALAVRESAAVRTSNAPISAVDVTAAAAAPLALTLESSNGALELRLAGVAGGSFDVATTNARADVTAVAAAPARIRLVRDLDAHKTGSLGDPARAAISLATTNANAVLRFE</sequence>
<keyword evidence="2" id="KW-1133">Transmembrane helix</keyword>
<accession>A0A9W8LEF2</accession>
<feature type="region of interest" description="Disordered" evidence="1">
    <location>
        <begin position="1"/>
        <end position="56"/>
    </location>
</feature>
<dbReference type="Proteomes" id="UP001140217">
    <property type="component" value="Unassembled WGS sequence"/>
</dbReference>
<proteinExistence type="predicted"/>
<keyword evidence="2" id="KW-0812">Transmembrane</keyword>
<comment type="caution">
    <text evidence="3">The sequence shown here is derived from an EMBL/GenBank/DDBJ whole genome shotgun (WGS) entry which is preliminary data.</text>
</comment>
<dbReference type="OrthoDB" id="5570013at2759"/>
<evidence type="ECO:0000256" key="1">
    <source>
        <dbReference type="SAM" id="MobiDB-lite"/>
    </source>
</evidence>
<name>A0A9W8LEF2_9FUNG</name>
<feature type="transmembrane region" description="Helical" evidence="2">
    <location>
        <begin position="92"/>
        <end position="116"/>
    </location>
</feature>
<evidence type="ECO:0000313" key="3">
    <source>
        <dbReference type="EMBL" id="KAJ2777025.1"/>
    </source>
</evidence>
<gene>
    <name evidence="3" type="ORF">H4R18_005368</name>
</gene>
<reference evidence="3" key="1">
    <citation type="submission" date="2022-07" db="EMBL/GenBank/DDBJ databases">
        <title>Phylogenomic reconstructions and comparative analyses of Kickxellomycotina fungi.</title>
        <authorList>
            <person name="Reynolds N.K."/>
            <person name="Stajich J.E."/>
            <person name="Barry K."/>
            <person name="Grigoriev I.V."/>
            <person name="Crous P."/>
            <person name="Smith M.E."/>
        </authorList>
    </citation>
    <scope>NUCLEOTIDE SEQUENCE</scope>
    <source>
        <strain evidence="3">NBRC 105414</strain>
    </source>
</reference>
<feature type="compositionally biased region" description="Gly residues" evidence="1">
    <location>
        <begin position="44"/>
        <end position="54"/>
    </location>
</feature>
<feature type="region of interest" description="Disordered" evidence="1">
    <location>
        <begin position="69"/>
        <end position="88"/>
    </location>
</feature>
<protein>
    <recommendedName>
        <fullName evidence="5">Adhesin domain-containing protein</fullName>
    </recommendedName>
</protein>
<evidence type="ECO:0000313" key="4">
    <source>
        <dbReference type="Proteomes" id="UP001140217"/>
    </source>
</evidence>
<evidence type="ECO:0000256" key="2">
    <source>
        <dbReference type="SAM" id="Phobius"/>
    </source>
</evidence>
<organism evidence="3 4">
    <name type="scientific">Coemansia javaensis</name>
    <dbReference type="NCBI Taxonomy" id="2761396"/>
    <lineage>
        <taxon>Eukaryota</taxon>
        <taxon>Fungi</taxon>
        <taxon>Fungi incertae sedis</taxon>
        <taxon>Zoopagomycota</taxon>
        <taxon>Kickxellomycotina</taxon>
        <taxon>Kickxellomycetes</taxon>
        <taxon>Kickxellales</taxon>
        <taxon>Kickxellaceae</taxon>
        <taxon>Coemansia</taxon>
    </lineage>
</organism>
<dbReference type="EMBL" id="JANBUL010000317">
    <property type="protein sequence ID" value="KAJ2777025.1"/>
    <property type="molecule type" value="Genomic_DNA"/>
</dbReference>
<keyword evidence="4" id="KW-1185">Reference proteome</keyword>
<keyword evidence="2" id="KW-0472">Membrane</keyword>
<dbReference type="AlphaFoldDB" id="A0A9W8LEF2"/>